<dbReference type="InterPro" id="IPR011206">
    <property type="entry name" value="Citrate_lyase_beta/mcl1/mcl2"/>
</dbReference>
<reference evidence="5 6" key="1">
    <citation type="submission" date="2017-12" db="EMBL/GenBank/DDBJ databases">
        <title>Detection of the carbapenemase gene blaVIM-5 in members of the Pseudomonas putida group isolated from polluted Nigerian wetlands.</title>
        <authorList>
            <person name="Adelowo O."/>
            <person name="Vollmers J."/>
            <person name="Maeusezahl I."/>
            <person name="Kaster A.-K."/>
            <person name="Mueller J.A."/>
        </authorList>
    </citation>
    <scope>NUCLEOTIDE SEQUENCE [LARGE SCALE GENOMIC DNA]</scope>
    <source>
        <strain evidence="5 6">MR69</strain>
    </source>
</reference>
<keyword evidence="3" id="KW-0460">Magnesium</keyword>
<evidence type="ECO:0000259" key="4">
    <source>
        <dbReference type="Pfam" id="PF03328"/>
    </source>
</evidence>
<dbReference type="InterPro" id="IPR005000">
    <property type="entry name" value="Aldolase/citrate-lyase_domain"/>
</dbReference>
<dbReference type="Proteomes" id="UP000234744">
    <property type="component" value="Unassembled WGS sequence"/>
</dbReference>
<gene>
    <name evidence="5" type="ORF">CXG47_15145</name>
</gene>
<evidence type="ECO:0000313" key="5">
    <source>
        <dbReference type="EMBL" id="PLV13735.1"/>
    </source>
</evidence>
<comment type="caution">
    <text evidence="5">The sequence shown here is derived from an EMBL/GenBank/DDBJ whole genome shotgun (WGS) entry which is preliminary data.</text>
</comment>
<keyword evidence="2" id="KW-0479">Metal-binding</keyword>
<protein>
    <submittedName>
        <fullName evidence="5">CoA ester lyase</fullName>
    </submittedName>
</protein>
<name>A0ABX4TZS5_PSEDL</name>
<comment type="cofactor">
    <cofactor evidence="1">
        <name>Mg(2+)</name>
        <dbReference type="ChEBI" id="CHEBI:18420"/>
    </cofactor>
</comment>
<dbReference type="InterPro" id="IPR015813">
    <property type="entry name" value="Pyrv/PenolPyrv_kinase-like_dom"/>
</dbReference>
<accession>A0ABX4TZS5</accession>
<keyword evidence="5" id="KW-0456">Lyase</keyword>
<dbReference type="Pfam" id="PF03328">
    <property type="entry name" value="HpcH_HpaI"/>
    <property type="match status" value="1"/>
</dbReference>
<sequence length="287" mass="30760">MRPMRSLLFVPADSERKLAKSAGCGADVLILDLEDSVLPVNKVLARQGLATFISAYQGTGELWVRVNDLDSGLLLADIAAAVAAGAGGIVLPKLRNAEELARVCAYLDMAEAVHGRVPSSLGILPVCTETAEAVLRLPELIGRPWPRLRGMLWGAEDLSSALGAGDPRHENGNWRPLYQLVRNQCLLICNALQVPAIDTVYVDVRNAEGCRLSAVEARYDGFTGKVAIHPDQVAVINQAFTPNDSEVAHARRVVEAFSGGEGAVMLDGKMLDIPHLKGARRLLASVE</sequence>
<dbReference type="InterPro" id="IPR040442">
    <property type="entry name" value="Pyrv_kinase-like_dom_sf"/>
</dbReference>
<dbReference type="PIRSF" id="PIRSF015582">
    <property type="entry name" value="Cit_lyase_B"/>
    <property type="match status" value="1"/>
</dbReference>
<proteinExistence type="predicted"/>
<dbReference type="PANTHER" id="PTHR32308:SF0">
    <property type="entry name" value="HPCH_HPAI ALDOLASE_CITRATE LYASE DOMAIN-CONTAINING PROTEIN"/>
    <property type="match status" value="1"/>
</dbReference>
<evidence type="ECO:0000256" key="2">
    <source>
        <dbReference type="ARBA" id="ARBA00022723"/>
    </source>
</evidence>
<dbReference type="EMBL" id="PJCJ01000008">
    <property type="protein sequence ID" value="PLV13735.1"/>
    <property type="molecule type" value="Genomic_DNA"/>
</dbReference>
<dbReference type="SUPFAM" id="SSF51621">
    <property type="entry name" value="Phosphoenolpyruvate/pyruvate domain"/>
    <property type="match status" value="1"/>
</dbReference>
<keyword evidence="6" id="KW-1185">Reference proteome</keyword>
<dbReference type="PANTHER" id="PTHR32308">
    <property type="entry name" value="LYASE BETA SUBUNIT, PUTATIVE (AFU_ORTHOLOGUE AFUA_4G13030)-RELATED"/>
    <property type="match status" value="1"/>
</dbReference>
<evidence type="ECO:0000256" key="3">
    <source>
        <dbReference type="ARBA" id="ARBA00022842"/>
    </source>
</evidence>
<feature type="domain" description="HpcH/HpaI aldolase/citrate lyase" evidence="4">
    <location>
        <begin position="5"/>
        <end position="230"/>
    </location>
</feature>
<dbReference type="Gene3D" id="3.20.20.60">
    <property type="entry name" value="Phosphoenolpyruvate-binding domains"/>
    <property type="match status" value="1"/>
</dbReference>
<evidence type="ECO:0000313" key="6">
    <source>
        <dbReference type="Proteomes" id="UP000234744"/>
    </source>
</evidence>
<dbReference type="GO" id="GO:0016829">
    <property type="term" value="F:lyase activity"/>
    <property type="evidence" value="ECO:0007669"/>
    <property type="project" value="UniProtKB-KW"/>
</dbReference>
<evidence type="ECO:0000256" key="1">
    <source>
        <dbReference type="ARBA" id="ARBA00001946"/>
    </source>
</evidence>
<organism evidence="5 6">
    <name type="scientific">Pseudomonas plecoglossicida</name>
    <dbReference type="NCBI Taxonomy" id="70775"/>
    <lineage>
        <taxon>Bacteria</taxon>
        <taxon>Pseudomonadati</taxon>
        <taxon>Pseudomonadota</taxon>
        <taxon>Gammaproteobacteria</taxon>
        <taxon>Pseudomonadales</taxon>
        <taxon>Pseudomonadaceae</taxon>
        <taxon>Pseudomonas</taxon>
    </lineage>
</organism>